<organism evidence="2 3">
    <name type="scientific">Araneus ventricosus</name>
    <name type="common">Orbweaver spider</name>
    <name type="synonym">Epeira ventricosa</name>
    <dbReference type="NCBI Taxonomy" id="182803"/>
    <lineage>
        <taxon>Eukaryota</taxon>
        <taxon>Metazoa</taxon>
        <taxon>Ecdysozoa</taxon>
        <taxon>Arthropoda</taxon>
        <taxon>Chelicerata</taxon>
        <taxon>Arachnida</taxon>
        <taxon>Araneae</taxon>
        <taxon>Araneomorphae</taxon>
        <taxon>Entelegynae</taxon>
        <taxon>Araneoidea</taxon>
        <taxon>Araneidae</taxon>
        <taxon>Araneus</taxon>
    </lineage>
</organism>
<dbReference type="EMBL" id="BGPR01001414">
    <property type="protein sequence ID" value="GBM53361.1"/>
    <property type="molecule type" value="Genomic_DNA"/>
</dbReference>
<name>A0A4Y2GJ31_ARAVE</name>
<keyword evidence="3" id="KW-1185">Reference proteome</keyword>
<comment type="caution">
    <text evidence="2">The sequence shown here is derived from an EMBL/GenBank/DDBJ whole genome shotgun (WGS) entry which is preliminary data.</text>
</comment>
<dbReference type="AlphaFoldDB" id="A0A4Y2GJ31"/>
<evidence type="ECO:0000256" key="1">
    <source>
        <dbReference type="SAM" id="SignalP"/>
    </source>
</evidence>
<keyword evidence="1" id="KW-0732">Signal</keyword>
<sequence>MCFIATLLFINTAKVFLYSCAQIKVDLSCIGVVSNPVVKVLADRWRWYYLRSWQLEINILIFGELFRSSSHDGFSISAEQLSTLAQKVSIFTIYRRMKEVPESSVSHGAPYSVCQHSEGDA</sequence>
<gene>
    <name evidence="2" type="ORF">AVEN_165036_1</name>
</gene>
<accession>A0A4Y2GJ31</accession>
<dbReference type="Proteomes" id="UP000499080">
    <property type="component" value="Unassembled WGS sequence"/>
</dbReference>
<protein>
    <submittedName>
        <fullName evidence="2">Uncharacterized protein</fullName>
    </submittedName>
</protein>
<reference evidence="2 3" key="1">
    <citation type="journal article" date="2019" name="Sci. Rep.">
        <title>Orb-weaving spider Araneus ventricosus genome elucidates the spidroin gene catalogue.</title>
        <authorList>
            <person name="Kono N."/>
            <person name="Nakamura H."/>
            <person name="Ohtoshi R."/>
            <person name="Moran D.A.P."/>
            <person name="Shinohara A."/>
            <person name="Yoshida Y."/>
            <person name="Fujiwara M."/>
            <person name="Mori M."/>
            <person name="Tomita M."/>
            <person name="Arakawa K."/>
        </authorList>
    </citation>
    <scope>NUCLEOTIDE SEQUENCE [LARGE SCALE GENOMIC DNA]</scope>
</reference>
<proteinExistence type="predicted"/>
<feature type="signal peptide" evidence="1">
    <location>
        <begin position="1"/>
        <end position="17"/>
    </location>
</feature>
<evidence type="ECO:0000313" key="3">
    <source>
        <dbReference type="Proteomes" id="UP000499080"/>
    </source>
</evidence>
<evidence type="ECO:0000313" key="2">
    <source>
        <dbReference type="EMBL" id="GBM53361.1"/>
    </source>
</evidence>
<feature type="chain" id="PRO_5021426785" evidence="1">
    <location>
        <begin position="18"/>
        <end position="121"/>
    </location>
</feature>